<dbReference type="SUPFAM" id="SSF49503">
    <property type="entry name" value="Cupredoxins"/>
    <property type="match status" value="2"/>
</dbReference>
<comment type="caution">
    <text evidence="7">The sequence shown here is derived from an EMBL/GenBank/DDBJ whole genome shotgun (WGS) entry which is preliminary data.</text>
</comment>
<keyword evidence="3" id="KW-0186">Copper</keyword>
<reference evidence="7 8" key="1">
    <citation type="submission" date="2016-11" db="EMBL/GenBank/DDBJ databases">
        <title>Draft Genome Sequences of Nine Cyanobacterial Strains from Diverse Habitats.</title>
        <authorList>
            <person name="Zhu T."/>
            <person name="Hou S."/>
            <person name="Lu X."/>
            <person name="Hess W.R."/>
        </authorList>
    </citation>
    <scope>NUCLEOTIDE SEQUENCE [LARGE SCALE GENOMIC DNA]</scope>
    <source>
        <strain evidence="7 8">NIES-30</strain>
    </source>
</reference>
<dbReference type="PANTHER" id="PTHR11709">
    <property type="entry name" value="MULTI-COPPER OXIDASE"/>
    <property type="match status" value="1"/>
</dbReference>
<keyword evidence="8" id="KW-1185">Reference proteome</keyword>
<evidence type="ECO:0000313" key="8">
    <source>
        <dbReference type="Proteomes" id="UP000185557"/>
    </source>
</evidence>
<keyword evidence="1" id="KW-0479">Metal-binding</keyword>
<evidence type="ECO:0000256" key="3">
    <source>
        <dbReference type="ARBA" id="ARBA00023008"/>
    </source>
</evidence>
<dbReference type="CDD" id="cd11024">
    <property type="entry name" value="CuRO_1_2DMCO_NIR_like"/>
    <property type="match status" value="1"/>
</dbReference>
<gene>
    <name evidence="7" type="ORF">NIES30_08775</name>
</gene>
<keyword evidence="4" id="KW-0812">Transmembrane</keyword>
<dbReference type="Pfam" id="PF07732">
    <property type="entry name" value="Cu-oxidase_3"/>
    <property type="match status" value="1"/>
</dbReference>
<dbReference type="GO" id="GO:0005507">
    <property type="term" value="F:copper ion binding"/>
    <property type="evidence" value="ECO:0007669"/>
    <property type="project" value="InterPro"/>
</dbReference>
<dbReference type="InterPro" id="IPR045087">
    <property type="entry name" value="Cu-oxidase_fam"/>
</dbReference>
<evidence type="ECO:0000256" key="1">
    <source>
        <dbReference type="ARBA" id="ARBA00022723"/>
    </source>
</evidence>
<accession>A0A1U7J6K6</accession>
<feature type="domain" description="Plastocyanin-like" evidence="6">
    <location>
        <begin position="106"/>
        <end position="202"/>
    </location>
</feature>
<dbReference type="GO" id="GO:0016491">
    <property type="term" value="F:oxidoreductase activity"/>
    <property type="evidence" value="ECO:0007669"/>
    <property type="project" value="UniProtKB-KW"/>
</dbReference>
<dbReference type="InterPro" id="IPR011706">
    <property type="entry name" value="Cu-oxidase_C"/>
</dbReference>
<feature type="domain" description="Plastocyanin-like" evidence="5">
    <location>
        <begin position="217"/>
        <end position="332"/>
    </location>
</feature>
<keyword evidence="4" id="KW-0472">Membrane</keyword>
<feature type="transmembrane region" description="Helical" evidence="4">
    <location>
        <begin position="18"/>
        <end position="40"/>
    </location>
</feature>
<dbReference type="PANTHER" id="PTHR11709:SF394">
    <property type="entry name" value="FI03373P-RELATED"/>
    <property type="match status" value="1"/>
</dbReference>
<proteinExistence type="predicted"/>
<dbReference type="InterPro" id="IPR006311">
    <property type="entry name" value="TAT_signal"/>
</dbReference>
<dbReference type="Gene3D" id="2.60.40.420">
    <property type="entry name" value="Cupredoxins - blue copper proteins"/>
    <property type="match status" value="2"/>
</dbReference>
<dbReference type="InterPro" id="IPR011707">
    <property type="entry name" value="Cu-oxidase-like_N"/>
</dbReference>
<evidence type="ECO:0000256" key="4">
    <source>
        <dbReference type="SAM" id="Phobius"/>
    </source>
</evidence>
<protein>
    <submittedName>
        <fullName evidence="7">Copper oxidase</fullName>
    </submittedName>
</protein>
<evidence type="ECO:0000256" key="2">
    <source>
        <dbReference type="ARBA" id="ARBA00023002"/>
    </source>
</evidence>
<dbReference type="EMBL" id="MRCG01000005">
    <property type="protein sequence ID" value="OKH48634.1"/>
    <property type="molecule type" value="Genomic_DNA"/>
</dbReference>
<dbReference type="PROSITE" id="PS51318">
    <property type="entry name" value="TAT"/>
    <property type="match status" value="1"/>
</dbReference>
<dbReference type="AlphaFoldDB" id="A0A1U7J6K6"/>
<organism evidence="7 8">
    <name type="scientific">Phormidium tenue NIES-30</name>
    <dbReference type="NCBI Taxonomy" id="549789"/>
    <lineage>
        <taxon>Bacteria</taxon>
        <taxon>Bacillati</taxon>
        <taxon>Cyanobacteriota</taxon>
        <taxon>Cyanophyceae</taxon>
        <taxon>Oscillatoriophycideae</taxon>
        <taxon>Oscillatoriales</taxon>
        <taxon>Oscillatoriaceae</taxon>
        <taxon>Phormidium</taxon>
    </lineage>
</organism>
<keyword evidence="4" id="KW-1133">Transmembrane helix</keyword>
<dbReference type="Pfam" id="PF07731">
    <property type="entry name" value="Cu-oxidase_2"/>
    <property type="match status" value="1"/>
</dbReference>
<dbReference type="Proteomes" id="UP000185557">
    <property type="component" value="Unassembled WGS sequence"/>
</dbReference>
<dbReference type="InterPro" id="IPR008972">
    <property type="entry name" value="Cupredoxin"/>
</dbReference>
<sequence length="334" mass="37041">MAKQPLAKFPTAWSRRQFLGWGAGGIGAVATAAVVGSAWVGQSQAARIPPLPEGYGPPTDNSFDPMALLRDFDYGTLKSDNGRTVREFEVTANSSPLQLNSAITFMSWNLNGRVPGPTLRAKAGERVRIIFHNQDGHSHSLHFHGIHPAEMDGVQPIRHGQTMVYEFEAGPFGVHPYHCHVAPVTRHISKGLYGLFIVDPPEGRPPADEMVLVMGGFDINNDGHNELYAFNGIPNYYRDHPIPIYQNQRVRLYLLNMIEFDVAVTFHIHANLFQIFPTGRTLTSTGDSDVITMGTAERHILEFAYPYPGQYMFHPHQDAIAEHGCMGLFDVLPA</sequence>
<keyword evidence="2" id="KW-0560">Oxidoreductase</keyword>
<dbReference type="RefSeq" id="WP_073608046.1">
    <property type="nucleotide sequence ID" value="NZ_MRCG01000005.1"/>
</dbReference>
<evidence type="ECO:0000259" key="6">
    <source>
        <dbReference type="Pfam" id="PF07732"/>
    </source>
</evidence>
<evidence type="ECO:0000313" key="7">
    <source>
        <dbReference type="EMBL" id="OKH48634.1"/>
    </source>
</evidence>
<dbReference type="STRING" id="549789.NIES30_08775"/>
<dbReference type="OrthoDB" id="9757546at2"/>
<evidence type="ECO:0000259" key="5">
    <source>
        <dbReference type="Pfam" id="PF07731"/>
    </source>
</evidence>
<name>A0A1U7J6K6_9CYAN</name>